<reference evidence="1" key="1">
    <citation type="submission" date="2022-08" db="EMBL/GenBank/DDBJ databases">
        <title>Genome Sequence of Pycnoporus sanguineus.</title>
        <authorList>
            <person name="Buettner E."/>
        </authorList>
    </citation>
    <scope>NUCLEOTIDE SEQUENCE</scope>
    <source>
        <strain evidence="1">CG-C14</strain>
    </source>
</reference>
<comment type="caution">
    <text evidence="1">The sequence shown here is derived from an EMBL/GenBank/DDBJ whole genome shotgun (WGS) entry which is preliminary data.</text>
</comment>
<proteinExistence type="predicted"/>
<evidence type="ECO:0000313" key="1">
    <source>
        <dbReference type="EMBL" id="KAJ2988501.1"/>
    </source>
</evidence>
<sequence length="280" mass="31135">MSKKRGDIDVVLAARQAEEDTPPSKMLALRSAIARELLAKETQEYRTALQLECEELRTIEEQQEEVARQTQPTPPSGDPQALAREKLATVVQPLLQLIRDHTGFYVTLLAGLPHPTGNLLKVVSAGKSGGPVPLPWHLHDVPRFKRDVMGSFTAFLAHTAGWTLHGAIQPHIDVYVSDETYEEVERAFPYLVNKKFASGGGDVPEFKWHRIEDRKPFEIGDTGIIIDPFKGAEAEAQGPEEQEIAHTTGTMVNSRAFTCNVMKREGMIWVPGYPHPQEVA</sequence>
<accession>A0ACC1PA95</accession>
<dbReference type="Proteomes" id="UP001144978">
    <property type="component" value="Unassembled WGS sequence"/>
</dbReference>
<name>A0ACC1PA95_9APHY</name>
<gene>
    <name evidence="1" type="ORF">NUW54_g9096</name>
</gene>
<dbReference type="EMBL" id="JANSHE010002959">
    <property type="protein sequence ID" value="KAJ2988501.1"/>
    <property type="molecule type" value="Genomic_DNA"/>
</dbReference>
<protein>
    <submittedName>
        <fullName evidence="1">Uncharacterized protein</fullName>
    </submittedName>
</protein>
<evidence type="ECO:0000313" key="2">
    <source>
        <dbReference type="Proteomes" id="UP001144978"/>
    </source>
</evidence>
<keyword evidence="2" id="KW-1185">Reference proteome</keyword>
<organism evidence="1 2">
    <name type="scientific">Trametes sanguinea</name>
    <dbReference type="NCBI Taxonomy" id="158606"/>
    <lineage>
        <taxon>Eukaryota</taxon>
        <taxon>Fungi</taxon>
        <taxon>Dikarya</taxon>
        <taxon>Basidiomycota</taxon>
        <taxon>Agaricomycotina</taxon>
        <taxon>Agaricomycetes</taxon>
        <taxon>Polyporales</taxon>
        <taxon>Polyporaceae</taxon>
        <taxon>Trametes</taxon>
    </lineage>
</organism>